<keyword evidence="2 9" id="KW-0963">Cytoplasm</keyword>
<sequence length="691" mass="75229">MVYEYPFTFAIKVMLELVSLRRSGVFLSTLAIIIAMHQSPNSQSNAVSNYANSVFLSTLAIIIAMHQSPNSQSNAVSNYANSEMSACRSGASSSGSPVLTSSHQPFTQMHPQMSSPVRPPLTLSSQHPTSSDACATITQCLMLYHTGRDEEFSRKAIESLIKKLKDKRDELDALISAVTSHGKMASKCITIQRTLDGRLQVAGRKGFPHVVYARIWRWPDLHKNELKHLPICECAFDLKCDLVCVNPYHYDRVVPPGIGSLDLSNLKLEHRQSVDDSATLSPKSASDEMPKISSNRPSDSEKLTSKNLTYASATHTSPNVSKTDDKNAMSGGDVDGSAFNASLLQTQQGTSMWSTVDDAQPSATSIAAQIPLSALAANLNYPTATVQPPNLSIYPGSSAAPIIPPNAVYNLPANSQESMQARDGAVAVATAAAEPDPISSQPRPANWCMISYYEYDTKVGETYAVSRPSVYVDGGVDPSAPGRFCLGSLSNVQRSDVSERCRQYIGKGIRLDVKGEGDVWLTCLSDMPVFVHSNYLDREAGRAPGDAVHKVYSRASLKMLAAEALQNPSDSSRNPLVGMNREQIDQAANIGVDDLRRLCNLGISFVKGWGPDYDRKSIKETPCWIEAANIGVDDLRRLCNLGISFVKGWGPDYDRKSIKETPCWIEVQISRALQLLDEVLHIPNISALSTP</sequence>
<evidence type="ECO:0000256" key="8">
    <source>
        <dbReference type="ARBA" id="ARBA00023242"/>
    </source>
</evidence>
<dbReference type="OMA" id="CWIEVQI"/>
<feature type="region of interest" description="Disordered" evidence="10">
    <location>
        <begin position="272"/>
        <end position="334"/>
    </location>
</feature>
<evidence type="ECO:0000256" key="7">
    <source>
        <dbReference type="ARBA" id="ARBA00023163"/>
    </source>
</evidence>
<dbReference type="GO" id="GO:0040024">
    <property type="term" value="P:dauer larval development"/>
    <property type="evidence" value="ECO:0007669"/>
    <property type="project" value="UniProtKB-ARBA"/>
</dbReference>
<feature type="compositionally biased region" description="Low complexity" evidence="10">
    <location>
        <begin position="88"/>
        <end position="102"/>
    </location>
</feature>
<dbReference type="Gene3D" id="2.60.200.10">
    <property type="match status" value="2"/>
</dbReference>
<keyword evidence="5 9" id="KW-0805">Transcription regulation</keyword>
<gene>
    <name evidence="13" type="primary">SMAD4</name>
    <name evidence="13" type="ORF">Tcan_05702</name>
</gene>
<name>A0A0B2VSK9_TOXCA</name>
<dbReference type="Gene3D" id="3.90.520.10">
    <property type="entry name" value="SMAD MH1 domain"/>
    <property type="match status" value="1"/>
</dbReference>
<comment type="similarity">
    <text evidence="1 9">Belongs to the dwarfin/SMAD family.</text>
</comment>
<dbReference type="PANTHER" id="PTHR13703">
    <property type="entry name" value="SMAD"/>
    <property type="match status" value="1"/>
</dbReference>
<keyword evidence="6" id="KW-0238">DNA-binding</keyword>
<dbReference type="InterPro" id="IPR008984">
    <property type="entry name" value="SMAD_FHA_dom_sf"/>
</dbReference>
<dbReference type="InterPro" id="IPR003619">
    <property type="entry name" value="MAD_homology1_Dwarfin-type"/>
</dbReference>
<dbReference type="GO" id="GO:0070411">
    <property type="term" value="F:I-SMAD binding"/>
    <property type="evidence" value="ECO:0007669"/>
    <property type="project" value="TreeGrafter"/>
</dbReference>
<feature type="compositionally biased region" description="Polar residues" evidence="10">
    <location>
        <begin position="103"/>
        <end position="115"/>
    </location>
</feature>
<evidence type="ECO:0000259" key="11">
    <source>
        <dbReference type="PROSITE" id="PS51075"/>
    </source>
</evidence>
<dbReference type="InterPro" id="IPR036578">
    <property type="entry name" value="SMAD_MH1_sf"/>
</dbReference>
<accession>A0A0B2VSK9</accession>
<dbReference type="SMART" id="SM00523">
    <property type="entry name" value="DWA"/>
    <property type="match status" value="1"/>
</dbReference>
<keyword evidence="7 9" id="KW-0804">Transcription</keyword>
<dbReference type="GO" id="GO:0008340">
    <property type="term" value="P:determination of adult lifespan"/>
    <property type="evidence" value="ECO:0007669"/>
    <property type="project" value="UniProtKB-ARBA"/>
</dbReference>
<comment type="caution">
    <text evidence="13">The sequence shown here is derived from an EMBL/GenBank/DDBJ whole genome shotgun (WGS) entry which is preliminary data.</text>
</comment>
<dbReference type="EMBL" id="JPKZ01001089">
    <property type="protein sequence ID" value="KHN83995.1"/>
    <property type="molecule type" value="Genomic_DNA"/>
</dbReference>
<dbReference type="STRING" id="6265.A0A0B2VSK9"/>
<evidence type="ECO:0000256" key="10">
    <source>
        <dbReference type="SAM" id="MobiDB-lite"/>
    </source>
</evidence>
<dbReference type="PANTHER" id="PTHR13703:SF45">
    <property type="entry name" value="MOTHERS AGAINST DECAPENTAPLEGIC HOMOLOG"/>
    <property type="match status" value="1"/>
</dbReference>
<dbReference type="GO" id="GO:0071144">
    <property type="term" value="C:heteromeric SMAD protein complex"/>
    <property type="evidence" value="ECO:0007669"/>
    <property type="project" value="TreeGrafter"/>
</dbReference>
<evidence type="ECO:0000256" key="2">
    <source>
        <dbReference type="ARBA" id="ARBA00022490"/>
    </source>
</evidence>
<dbReference type="GO" id="GO:0050793">
    <property type="term" value="P:regulation of developmental process"/>
    <property type="evidence" value="ECO:0007669"/>
    <property type="project" value="UniProtKB-ARBA"/>
</dbReference>
<feature type="domain" description="MH2" evidence="12">
    <location>
        <begin position="447"/>
        <end position="691"/>
    </location>
</feature>
<feature type="region of interest" description="Disordered" evidence="10">
    <location>
        <begin position="88"/>
        <end position="128"/>
    </location>
</feature>
<feature type="compositionally biased region" description="Polar residues" evidence="10">
    <location>
        <begin position="305"/>
        <end position="321"/>
    </location>
</feature>
<evidence type="ECO:0000313" key="13">
    <source>
        <dbReference type="EMBL" id="KHN83995.1"/>
    </source>
</evidence>
<evidence type="ECO:0000259" key="12">
    <source>
        <dbReference type="PROSITE" id="PS51076"/>
    </source>
</evidence>
<dbReference type="GO" id="GO:0030509">
    <property type="term" value="P:BMP signaling pathway"/>
    <property type="evidence" value="ECO:0007669"/>
    <property type="project" value="TreeGrafter"/>
</dbReference>
<evidence type="ECO:0000256" key="1">
    <source>
        <dbReference type="ARBA" id="ARBA00005545"/>
    </source>
</evidence>
<dbReference type="PROSITE" id="PS51076">
    <property type="entry name" value="MH2"/>
    <property type="match status" value="1"/>
</dbReference>
<protein>
    <recommendedName>
        <fullName evidence="9">Mothers against decapentaplegic homolog</fullName>
        <shortName evidence="9">MAD homolog</shortName>
        <shortName evidence="9">Mothers against DPP homolog</shortName>
    </recommendedName>
    <alternativeName>
        <fullName evidence="9">SMAD family member</fullName>
    </alternativeName>
</protein>
<dbReference type="SMART" id="SM00524">
    <property type="entry name" value="DWB"/>
    <property type="match status" value="1"/>
</dbReference>
<dbReference type="GO" id="GO:0030154">
    <property type="term" value="P:cell differentiation"/>
    <property type="evidence" value="ECO:0007669"/>
    <property type="project" value="TreeGrafter"/>
</dbReference>
<dbReference type="SUPFAM" id="SSF49879">
    <property type="entry name" value="SMAD/FHA domain"/>
    <property type="match status" value="2"/>
</dbReference>
<dbReference type="OrthoDB" id="5875866at2759"/>
<dbReference type="InterPro" id="IPR001132">
    <property type="entry name" value="SMAD_dom_Dwarfin-type"/>
</dbReference>
<dbReference type="GO" id="GO:0005737">
    <property type="term" value="C:cytoplasm"/>
    <property type="evidence" value="ECO:0007669"/>
    <property type="project" value="UniProtKB-SubCell"/>
</dbReference>
<feature type="domain" description="MH1" evidence="11">
    <location>
        <begin position="135"/>
        <end position="259"/>
    </location>
</feature>
<evidence type="ECO:0000256" key="5">
    <source>
        <dbReference type="ARBA" id="ARBA00023015"/>
    </source>
</evidence>
<dbReference type="Pfam" id="PF03166">
    <property type="entry name" value="MH2"/>
    <property type="match status" value="2"/>
</dbReference>
<dbReference type="GO" id="GO:0000981">
    <property type="term" value="F:DNA-binding transcription factor activity, RNA polymerase II-specific"/>
    <property type="evidence" value="ECO:0007669"/>
    <property type="project" value="TreeGrafter"/>
</dbReference>
<keyword evidence="14" id="KW-1185">Reference proteome</keyword>
<evidence type="ECO:0000256" key="3">
    <source>
        <dbReference type="ARBA" id="ARBA00022723"/>
    </source>
</evidence>
<keyword evidence="3" id="KW-0479">Metal-binding</keyword>
<dbReference type="InterPro" id="IPR013790">
    <property type="entry name" value="Dwarfin"/>
</dbReference>
<feature type="compositionally biased region" description="Polar residues" evidence="10">
    <location>
        <begin position="275"/>
        <end position="284"/>
    </location>
</feature>
<dbReference type="CDD" id="cd10498">
    <property type="entry name" value="MH2_SMAD_4"/>
    <property type="match status" value="1"/>
</dbReference>
<dbReference type="CDD" id="cd10492">
    <property type="entry name" value="MH1_SMAD_4"/>
    <property type="match status" value="1"/>
</dbReference>
<dbReference type="InterPro" id="IPR017855">
    <property type="entry name" value="SMAD-like_dom_sf"/>
</dbReference>
<dbReference type="InterPro" id="IPR013019">
    <property type="entry name" value="MAD_homology_MH1"/>
</dbReference>
<comment type="subcellular location">
    <subcellularLocation>
        <location evidence="9">Cytoplasm</location>
    </subcellularLocation>
    <subcellularLocation>
        <location evidence="9">Nucleus</location>
    </subcellularLocation>
</comment>
<dbReference type="GO" id="GO:0000978">
    <property type="term" value="F:RNA polymerase II cis-regulatory region sequence-specific DNA binding"/>
    <property type="evidence" value="ECO:0007669"/>
    <property type="project" value="TreeGrafter"/>
</dbReference>
<dbReference type="SUPFAM" id="SSF56366">
    <property type="entry name" value="SMAD MH1 domain"/>
    <property type="match status" value="1"/>
</dbReference>
<evidence type="ECO:0000256" key="6">
    <source>
        <dbReference type="ARBA" id="ARBA00023125"/>
    </source>
</evidence>
<dbReference type="AlphaFoldDB" id="A0A0B2VSK9"/>
<proteinExistence type="inferred from homology"/>
<evidence type="ECO:0000256" key="9">
    <source>
        <dbReference type="RuleBase" id="RU361195"/>
    </source>
</evidence>
<dbReference type="GO" id="GO:0060395">
    <property type="term" value="P:SMAD protein signal transduction"/>
    <property type="evidence" value="ECO:0007669"/>
    <property type="project" value="TreeGrafter"/>
</dbReference>
<dbReference type="Proteomes" id="UP000031036">
    <property type="component" value="Unassembled WGS sequence"/>
</dbReference>
<evidence type="ECO:0000256" key="4">
    <source>
        <dbReference type="ARBA" id="ARBA00022833"/>
    </source>
</evidence>
<dbReference type="PROSITE" id="PS51075">
    <property type="entry name" value="MH1"/>
    <property type="match status" value="1"/>
</dbReference>
<dbReference type="GO" id="GO:0009653">
    <property type="term" value="P:anatomical structure morphogenesis"/>
    <property type="evidence" value="ECO:0007669"/>
    <property type="project" value="TreeGrafter"/>
</dbReference>
<dbReference type="GO" id="GO:0046872">
    <property type="term" value="F:metal ion binding"/>
    <property type="evidence" value="ECO:0007669"/>
    <property type="project" value="UniProtKB-KW"/>
</dbReference>
<dbReference type="FunFam" id="3.90.520.10:FF:000002">
    <property type="entry name" value="Mothers against decapentaplegic homolog"/>
    <property type="match status" value="1"/>
</dbReference>
<organism evidence="13 14">
    <name type="scientific">Toxocara canis</name>
    <name type="common">Canine roundworm</name>
    <dbReference type="NCBI Taxonomy" id="6265"/>
    <lineage>
        <taxon>Eukaryota</taxon>
        <taxon>Metazoa</taxon>
        <taxon>Ecdysozoa</taxon>
        <taxon>Nematoda</taxon>
        <taxon>Chromadorea</taxon>
        <taxon>Rhabditida</taxon>
        <taxon>Spirurina</taxon>
        <taxon>Ascaridomorpha</taxon>
        <taxon>Ascaridoidea</taxon>
        <taxon>Toxocaridae</taxon>
        <taxon>Toxocara</taxon>
    </lineage>
</organism>
<keyword evidence="4" id="KW-0862">Zinc</keyword>
<reference evidence="13 14" key="1">
    <citation type="submission" date="2014-11" db="EMBL/GenBank/DDBJ databases">
        <title>Genetic blueprint of the zoonotic pathogen Toxocara canis.</title>
        <authorList>
            <person name="Zhu X.-Q."/>
            <person name="Korhonen P.K."/>
            <person name="Cai H."/>
            <person name="Young N.D."/>
            <person name="Nejsum P."/>
            <person name="von Samson-Himmelstjerna G."/>
            <person name="Boag P.R."/>
            <person name="Tan P."/>
            <person name="Li Q."/>
            <person name="Min J."/>
            <person name="Yang Y."/>
            <person name="Wang X."/>
            <person name="Fang X."/>
            <person name="Hall R.S."/>
            <person name="Hofmann A."/>
            <person name="Sternberg P.W."/>
            <person name="Jex A.R."/>
            <person name="Gasser R.B."/>
        </authorList>
    </citation>
    <scope>NUCLEOTIDE SEQUENCE [LARGE SCALE GENOMIC DNA]</scope>
    <source>
        <strain evidence="13">PN_DK_2014</strain>
    </source>
</reference>
<keyword evidence="8 9" id="KW-0539">Nucleus</keyword>
<dbReference type="GO" id="GO:0051239">
    <property type="term" value="P:regulation of multicellular organismal process"/>
    <property type="evidence" value="ECO:0007669"/>
    <property type="project" value="UniProtKB-ARBA"/>
</dbReference>
<dbReference type="Pfam" id="PF03165">
    <property type="entry name" value="MH1"/>
    <property type="match status" value="1"/>
</dbReference>
<evidence type="ECO:0000313" key="14">
    <source>
        <dbReference type="Proteomes" id="UP000031036"/>
    </source>
</evidence>